<dbReference type="Proteomes" id="UP000446658">
    <property type="component" value="Unassembled WGS sequence"/>
</dbReference>
<keyword evidence="5 9" id="KW-0819">tRNA processing</keyword>
<keyword evidence="2 9" id="KW-0820">tRNA-binding</keyword>
<dbReference type="GO" id="GO:0050660">
    <property type="term" value="F:flavin adenine dinucleotide binding"/>
    <property type="evidence" value="ECO:0007669"/>
    <property type="project" value="InterPro"/>
</dbReference>
<gene>
    <name evidence="9" type="primary">dusC</name>
    <name evidence="14" type="ORF">GKE73_16685</name>
</gene>
<evidence type="ECO:0000256" key="3">
    <source>
        <dbReference type="ARBA" id="ARBA00022630"/>
    </source>
</evidence>
<keyword evidence="8 9" id="KW-0560">Oxidoreductase</keyword>
<dbReference type="EMBL" id="WLYX01000001">
    <property type="protein sequence ID" value="MTD34061.1"/>
    <property type="molecule type" value="Genomic_DNA"/>
</dbReference>
<keyword evidence="6 9" id="KW-0521">NADP</keyword>
<comment type="function">
    <text evidence="9">Catalyzes the synthesis of 5,6-dihydrouridine (D), a modified base found in the D-loop of most tRNAs, via the reduction of the C5-C6 double bond in target uridines. Specifically modifies U16 in tRNAs.</text>
</comment>
<feature type="binding site" evidence="9 12">
    <location>
        <position position="139"/>
    </location>
    <ligand>
        <name>FMN</name>
        <dbReference type="ChEBI" id="CHEBI:58210"/>
    </ligand>
</feature>
<dbReference type="GO" id="GO:0000049">
    <property type="term" value="F:tRNA binding"/>
    <property type="evidence" value="ECO:0007669"/>
    <property type="project" value="UniProtKB-UniRule"/>
</dbReference>
<comment type="similarity">
    <text evidence="9">Belongs to the Dus family. DusC subfamily.</text>
</comment>
<dbReference type="Pfam" id="PF01207">
    <property type="entry name" value="Dus"/>
    <property type="match status" value="1"/>
</dbReference>
<evidence type="ECO:0000256" key="4">
    <source>
        <dbReference type="ARBA" id="ARBA00022643"/>
    </source>
</evidence>
<dbReference type="InterPro" id="IPR032886">
    <property type="entry name" value="DusC"/>
</dbReference>
<evidence type="ECO:0000256" key="11">
    <source>
        <dbReference type="PIRSR" id="PIRSR006621-1"/>
    </source>
</evidence>
<dbReference type="InterPro" id="IPR013785">
    <property type="entry name" value="Aldolase_TIM"/>
</dbReference>
<feature type="binding site" evidence="9 12">
    <location>
        <begin position="223"/>
        <end position="224"/>
    </location>
    <ligand>
        <name>FMN</name>
        <dbReference type="ChEBI" id="CHEBI:58210"/>
    </ligand>
</feature>
<dbReference type="AlphaFoldDB" id="A0A844GFK6"/>
<dbReference type="InterPro" id="IPR018517">
    <property type="entry name" value="tRNA_hU_synthase_CS"/>
</dbReference>
<dbReference type="CDD" id="cd02801">
    <property type="entry name" value="DUS_like_FMN"/>
    <property type="match status" value="1"/>
</dbReference>
<dbReference type="HAMAP" id="MF_02043">
    <property type="entry name" value="DusC_subfam"/>
    <property type="match status" value="1"/>
</dbReference>
<dbReference type="Gene3D" id="1.20.225.30">
    <property type="entry name" value="Dihydrouridine synthase, C-terminal recognition domain"/>
    <property type="match status" value="1"/>
</dbReference>
<dbReference type="EC" id="1.3.1.-" evidence="9"/>
<dbReference type="RefSeq" id="WP_230371250.1">
    <property type="nucleotide sequence ID" value="NZ_WLYX01000001.1"/>
</dbReference>
<dbReference type="PANTHER" id="PTHR11082">
    <property type="entry name" value="TRNA-DIHYDROURIDINE SYNTHASE"/>
    <property type="match status" value="1"/>
</dbReference>
<evidence type="ECO:0000259" key="13">
    <source>
        <dbReference type="Pfam" id="PF01207"/>
    </source>
</evidence>
<dbReference type="GO" id="GO:0017150">
    <property type="term" value="F:tRNA dihydrouridine synthase activity"/>
    <property type="evidence" value="ECO:0007669"/>
    <property type="project" value="UniProtKB-UniRule"/>
</dbReference>
<comment type="catalytic activity">
    <reaction evidence="9">
        <text>5,6-dihydrouridine(16) in tRNA + NAD(+) = uridine(16) in tRNA + NADH + H(+)</text>
        <dbReference type="Rhea" id="RHEA:53380"/>
        <dbReference type="Rhea" id="RHEA-COMP:13543"/>
        <dbReference type="Rhea" id="RHEA-COMP:13544"/>
        <dbReference type="ChEBI" id="CHEBI:15378"/>
        <dbReference type="ChEBI" id="CHEBI:57540"/>
        <dbReference type="ChEBI" id="CHEBI:57945"/>
        <dbReference type="ChEBI" id="CHEBI:65315"/>
        <dbReference type="ChEBI" id="CHEBI:74443"/>
    </reaction>
</comment>
<dbReference type="PROSITE" id="PS01136">
    <property type="entry name" value="UPF0034"/>
    <property type="match status" value="1"/>
</dbReference>
<evidence type="ECO:0000256" key="5">
    <source>
        <dbReference type="ARBA" id="ARBA00022694"/>
    </source>
</evidence>
<name>A0A844GFK6_9NEIS</name>
<feature type="domain" description="DUS-like FMN-binding" evidence="13">
    <location>
        <begin position="4"/>
        <end position="238"/>
    </location>
</feature>
<feature type="site" description="Interacts with tRNA" evidence="9">
    <location>
        <position position="95"/>
    </location>
</feature>
<evidence type="ECO:0000256" key="8">
    <source>
        <dbReference type="ARBA" id="ARBA00023002"/>
    </source>
</evidence>
<feature type="binding site" evidence="12">
    <location>
        <position position="168"/>
    </location>
    <ligand>
        <name>FMN</name>
        <dbReference type="ChEBI" id="CHEBI:58210"/>
    </ligand>
</feature>
<evidence type="ECO:0000256" key="7">
    <source>
        <dbReference type="ARBA" id="ARBA00022884"/>
    </source>
</evidence>
<reference evidence="14 15" key="1">
    <citation type="submission" date="2019-11" db="EMBL/GenBank/DDBJ databases">
        <title>Draft genome sequence of Paludibacterium sp. dN18-1.</title>
        <authorList>
            <person name="Im W.-T."/>
        </authorList>
    </citation>
    <scope>NUCLEOTIDE SEQUENCE [LARGE SCALE GENOMIC DNA]</scope>
    <source>
        <strain evidence="15">dN 18-1</strain>
    </source>
</reference>
<comment type="catalytic activity">
    <reaction evidence="9">
        <text>5,6-dihydrouridine(16) in tRNA + NADP(+) = uridine(16) in tRNA + NADPH + H(+)</text>
        <dbReference type="Rhea" id="RHEA:53376"/>
        <dbReference type="Rhea" id="RHEA-COMP:13543"/>
        <dbReference type="Rhea" id="RHEA-COMP:13544"/>
        <dbReference type="ChEBI" id="CHEBI:15378"/>
        <dbReference type="ChEBI" id="CHEBI:57783"/>
        <dbReference type="ChEBI" id="CHEBI:58349"/>
        <dbReference type="ChEBI" id="CHEBI:65315"/>
        <dbReference type="ChEBI" id="CHEBI:74443"/>
    </reaction>
</comment>
<comment type="caution">
    <text evidence="9">Lacks conserved residue(s) required for the propagation of feature annotation.</text>
</comment>
<keyword evidence="12" id="KW-0547">Nucleotide-binding</keyword>
<evidence type="ECO:0000256" key="1">
    <source>
        <dbReference type="ARBA" id="ARBA00001917"/>
    </source>
</evidence>
<dbReference type="InterPro" id="IPR001269">
    <property type="entry name" value="DUS_fam"/>
</dbReference>
<dbReference type="SUPFAM" id="SSF51395">
    <property type="entry name" value="FMN-linked oxidoreductases"/>
    <property type="match status" value="1"/>
</dbReference>
<keyword evidence="3 9" id="KW-0285">Flavoprotein</keyword>
<feature type="site" description="Interacts with tRNA; defines subfamily-specific binding signature" evidence="9">
    <location>
        <position position="35"/>
    </location>
</feature>
<evidence type="ECO:0000256" key="12">
    <source>
        <dbReference type="PIRSR" id="PIRSR006621-2"/>
    </source>
</evidence>
<dbReference type="InterPro" id="IPR035587">
    <property type="entry name" value="DUS-like_FMN-bd"/>
</dbReference>
<proteinExistence type="inferred from homology"/>
<dbReference type="PANTHER" id="PTHR11082:SF26">
    <property type="entry name" value="TRNA-DIHYDROURIDINE(16) SYNTHASE"/>
    <property type="match status" value="1"/>
</dbReference>
<keyword evidence="4 9" id="KW-0288">FMN</keyword>
<keyword evidence="15" id="KW-1185">Reference proteome</keyword>
<keyword evidence="7 9" id="KW-0694">RNA-binding</keyword>
<comment type="cofactor">
    <cofactor evidence="1 9 10 12">
        <name>FMN</name>
        <dbReference type="ChEBI" id="CHEBI:58210"/>
    </cofactor>
</comment>
<evidence type="ECO:0000256" key="9">
    <source>
        <dbReference type="HAMAP-Rule" id="MF_02043"/>
    </source>
</evidence>
<sequence length="322" mass="35191">MALMLAPMEGLVDDIMRDVLTRIGGIDLCVTEFVRVTSALLPSRTFYRLAPELRNAGKTRAGVPVRVQLLGADPLCPADNAARAAALGAPGIDLNFGCPAPTVNRHRGGAILLNEPELLHAIVSSVRASVPTAIPVTAKMRLGYEDKSRALECADAIAKAGASELVVHGRTKVEGYKPPAHWDWIDRIRRHVAIPVIANGEVWTEQDCQRMVAESGCQSVMIGRGLIAAPDLALRVQAGQGQPLMPWQALLPWVSDFFLQCCERSDASRYPTSRLKQWLGQLKRTYPEAGLLFERIRKEESPAAVGTLLHDLLLQAEREREA</sequence>
<feature type="binding site" evidence="9 12">
    <location>
        <position position="68"/>
    </location>
    <ligand>
        <name>FMN</name>
        <dbReference type="ChEBI" id="CHEBI:58210"/>
    </ligand>
</feature>
<comment type="similarity">
    <text evidence="10">Belongs to the dus family.</text>
</comment>
<evidence type="ECO:0000256" key="10">
    <source>
        <dbReference type="PIRNR" id="PIRNR006621"/>
    </source>
</evidence>
<protein>
    <recommendedName>
        <fullName evidence="9">tRNA-dihydrouridine(16) synthase</fullName>
        <ecNumber evidence="9">1.3.1.-</ecNumber>
    </recommendedName>
    <alternativeName>
        <fullName evidence="9">U16-specific dihydrouridine synthase</fullName>
        <shortName evidence="9">U16-specific Dus</shortName>
    </alternativeName>
    <alternativeName>
        <fullName evidence="9">tRNA-dihydrouridine synthase C</fullName>
    </alternativeName>
</protein>
<accession>A0A844GFK6</accession>
<evidence type="ECO:0000313" key="14">
    <source>
        <dbReference type="EMBL" id="MTD34061.1"/>
    </source>
</evidence>
<dbReference type="GO" id="GO:0010181">
    <property type="term" value="F:FMN binding"/>
    <property type="evidence" value="ECO:0007669"/>
    <property type="project" value="UniProtKB-UniRule"/>
</dbReference>
<feature type="site" description="Interacts with tRNA" evidence="9">
    <location>
        <position position="176"/>
    </location>
</feature>
<comment type="caution">
    <text evidence="14">The sequence shown here is derived from an EMBL/GenBank/DDBJ whole genome shotgun (WGS) entry which is preliminary data.</text>
</comment>
<dbReference type="Gene3D" id="3.20.20.70">
    <property type="entry name" value="Aldolase class I"/>
    <property type="match status" value="1"/>
</dbReference>
<evidence type="ECO:0000313" key="15">
    <source>
        <dbReference type="Proteomes" id="UP000446658"/>
    </source>
</evidence>
<feature type="binding site" evidence="9">
    <location>
        <begin position="199"/>
        <end position="201"/>
    </location>
    <ligand>
        <name>FMN</name>
        <dbReference type="ChEBI" id="CHEBI:58210"/>
    </ligand>
</feature>
<evidence type="ECO:0000256" key="2">
    <source>
        <dbReference type="ARBA" id="ARBA00022555"/>
    </source>
</evidence>
<feature type="active site" description="Proton donor" evidence="9 11">
    <location>
        <position position="98"/>
    </location>
</feature>
<evidence type="ECO:0000256" key="6">
    <source>
        <dbReference type="ARBA" id="ARBA00022857"/>
    </source>
</evidence>
<dbReference type="PIRSF" id="PIRSF006621">
    <property type="entry name" value="Dus"/>
    <property type="match status" value="1"/>
</dbReference>
<dbReference type="InterPro" id="IPR042270">
    <property type="entry name" value="DusC_C"/>
</dbReference>
<feature type="site" description="Interacts with tRNA; defines subfamily-specific binding signature" evidence="9">
    <location>
        <position position="276"/>
    </location>
</feature>
<feature type="site" description="Interacts with tRNA; defines subfamily-specific binding signature" evidence="9">
    <location>
        <position position="274"/>
    </location>
</feature>
<organism evidence="14 15">
    <name type="scientific">Paludibacterium denitrificans</name>
    <dbReference type="NCBI Taxonomy" id="2675226"/>
    <lineage>
        <taxon>Bacteria</taxon>
        <taxon>Pseudomonadati</taxon>
        <taxon>Pseudomonadota</taxon>
        <taxon>Betaproteobacteria</taxon>
        <taxon>Neisseriales</taxon>
        <taxon>Chromobacteriaceae</taxon>
        <taxon>Paludibacterium</taxon>
    </lineage>
</organism>
<feature type="site" description="Interacts with tRNA; defines subfamily-specific binding signature" evidence="9">
    <location>
        <position position="297"/>
    </location>
</feature>